<dbReference type="Pfam" id="PF00668">
    <property type="entry name" value="Condensation"/>
    <property type="match status" value="1"/>
</dbReference>
<dbReference type="RefSeq" id="WP_204718665.1">
    <property type="nucleotide sequence ID" value="NZ_JAFFGU010000012.1"/>
</dbReference>
<dbReference type="SUPFAM" id="SSF52777">
    <property type="entry name" value="CoA-dependent acyltransferases"/>
    <property type="match status" value="2"/>
</dbReference>
<protein>
    <submittedName>
        <fullName evidence="2">Acyltransferase</fullName>
    </submittedName>
</protein>
<dbReference type="Proteomes" id="UP001195196">
    <property type="component" value="Unassembled WGS sequence"/>
</dbReference>
<dbReference type="AlphaFoldDB" id="A0AAW4G8G7"/>
<gene>
    <name evidence="2" type="ORF">JTZ10_19120</name>
</gene>
<dbReference type="InterPro" id="IPR001242">
    <property type="entry name" value="Condensation_dom"/>
</dbReference>
<comment type="caution">
    <text evidence="2">The sequence shown here is derived from an EMBL/GenBank/DDBJ whole genome shotgun (WGS) entry which is preliminary data.</text>
</comment>
<feature type="domain" description="Condensation" evidence="1">
    <location>
        <begin position="69"/>
        <end position="351"/>
    </location>
</feature>
<reference evidence="2" key="1">
    <citation type="submission" date="2021-02" db="EMBL/GenBank/DDBJ databases">
        <title>Taxonomy, biology and ecology of Rhodococcus bacteria occurring in California pistachio and other woody hosts as revealed by genome sequence analyses.</title>
        <authorList>
            <person name="Riely B."/>
            <person name="Gai Y."/>
        </authorList>
    </citation>
    <scope>NUCLEOTIDE SEQUENCE</scope>
    <source>
        <strain evidence="2">BP-295</strain>
    </source>
</reference>
<dbReference type="GO" id="GO:0008610">
    <property type="term" value="P:lipid biosynthetic process"/>
    <property type="evidence" value="ECO:0007669"/>
    <property type="project" value="UniProtKB-ARBA"/>
</dbReference>
<evidence type="ECO:0000313" key="2">
    <source>
        <dbReference type="EMBL" id="MBM7279863.1"/>
    </source>
</evidence>
<dbReference type="GO" id="GO:0016746">
    <property type="term" value="F:acyltransferase activity"/>
    <property type="evidence" value="ECO:0007669"/>
    <property type="project" value="UniProtKB-KW"/>
</dbReference>
<dbReference type="Gene3D" id="3.30.559.30">
    <property type="entry name" value="Nonribosomal peptide synthetase, condensation domain"/>
    <property type="match status" value="1"/>
</dbReference>
<proteinExistence type="predicted"/>
<accession>A0AAW4G8G7</accession>
<keyword evidence="2" id="KW-0808">Transferase</keyword>
<dbReference type="InterPro" id="IPR023213">
    <property type="entry name" value="CAT-like_dom_sf"/>
</dbReference>
<organism evidence="2 3">
    <name type="scientific">Gordonia rubripertincta</name>
    <name type="common">Rhodococcus corallinus</name>
    <dbReference type="NCBI Taxonomy" id="36822"/>
    <lineage>
        <taxon>Bacteria</taxon>
        <taxon>Bacillati</taxon>
        <taxon>Actinomycetota</taxon>
        <taxon>Actinomycetes</taxon>
        <taxon>Mycobacteriales</taxon>
        <taxon>Gordoniaceae</taxon>
        <taxon>Gordonia</taxon>
    </lineage>
</organism>
<sequence>MIRFGLIEEWDPRPGHLTSWVASLASVTAAGHAPAHPVPASHQQEEYLKVAWRNESAGFRFARLCLMAFDVNAPLDVTAMTTAVNQFVRRHDSFRSWFSMEDDGSVVRHLVPTEHIEMVPVDHGDLDAERLCTLVQEETSGPFNWDCFTFGAIEWNGGFTIYAAVDHLNTDGISQASTCLELMTLYMNAAFDAGAELPPVGSYIDYCARERAISRELTRRSPHVERWIDLVRANGGRLPSFPLPLGTDNVEGYTRSALLNATVFSENAAQRFEDVCRELGSNVIAGIMATAALVHAEFTGRSDYFGMTPKSTRSGAEEMNSVGWFTSLIPVPLTVDDTTSFRSLAPQAARSYAAGKELTDISFHRVLQLAEPEDGLDVKPGWSVPMVSYVDVRKLPGVEIFEAGNGCLFGNRGSSEEVYMWVNRFPTTTSITFLYPNTEIARESVQRYVERFVEVISAVADQGDYRPSLPALTS</sequence>
<keyword evidence="2" id="KW-0012">Acyltransferase</keyword>
<name>A0AAW4G8G7_GORRU</name>
<evidence type="ECO:0000313" key="3">
    <source>
        <dbReference type="Proteomes" id="UP001195196"/>
    </source>
</evidence>
<evidence type="ECO:0000259" key="1">
    <source>
        <dbReference type="Pfam" id="PF00668"/>
    </source>
</evidence>
<dbReference type="EMBL" id="JAFFGU010000012">
    <property type="protein sequence ID" value="MBM7279863.1"/>
    <property type="molecule type" value="Genomic_DNA"/>
</dbReference>
<dbReference type="Gene3D" id="3.30.559.10">
    <property type="entry name" value="Chloramphenicol acetyltransferase-like domain"/>
    <property type="match status" value="1"/>
</dbReference>